<dbReference type="InterPro" id="IPR027417">
    <property type="entry name" value="P-loop_NTPase"/>
</dbReference>
<dbReference type="EMBL" id="JADOXO010000466">
    <property type="protein sequence ID" value="KAF9803964.1"/>
    <property type="molecule type" value="Genomic_DNA"/>
</dbReference>
<accession>A0A8H7NU93</accession>
<dbReference type="Proteomes" id="UP000639403">
    <property type="component" value="Unassembled WGS sequence"/>
</dbReference>
<comment type="caution">
    <text evidence="1">The sequence shown here is derived from an EMBL/GenBank/DDBJ whole genome shotgun (WGS) entry which is preliminary data.</text>
</comment>
<evidence type="ECO:0000313" key="2">
    <source>
        <dbReference type="Proteomes" id="UP000639403"/>
    </source>
</evidence>
<dbReference type="Gene3D" id="3.40.50.300">
    <property type="entry name" value="P-loop containing nucleotide triphosphate hydrolases"/>
    <property type="match status" value="2"/>
</dbReference>
<name>A0A8H7NU93_9APHY</name>
<evidence type="ECO:0008006" key="3">
    <source>
        <dbReference type="Google" id="ProtNLM"/>
    </source>
</evidence>
<gene>
    <name evidence="1" type="ORF">IEO21_09509</name>
</gene>
<evidence type="ECO:0000313" key="1">
    <source>
        <dbReference type="EMBL" id="KAF9803964.1"/>
    </source>
</evidence>
<protein>
    <recommendedName>
        <fullName evidence="3">Helicase ATP-binding domain-containing protein</fullName>
    </recommendedName>
</protein>
<reference evidence="1" key="2">
    <citation type="journal article" name="Front. Microbiol.">
        <title>Degradative Capacity of Two Strains of Rhodonia placenta: From Phenotype to Genotype.</title>
        <authorList>
            <person name="Kolle M."/>
            <person name="Horta M.A.C."/>
            <person name="Nowrousian M."/>
            <person name="Ohm R.A."/>
            <person name="Benz J.P."/>
            <person name="Pilgard A."/>
        </authorList>
    </citation>
    <scope>NUCLEOTIDE SEQUENCE</scope>
    <source>
        <strain evidence="1">FPRL280</strain>
    </source>
</reference>
<dbReference type="SUPFAM" id="SSF52540">
    <property type="entry name" value="P-loop containing nucleoside triphosphate hydrolases"/>
    <property type="match status" value="1"/>
</dbReference>
<proteinExistence type="predicted"/>
<reference evidence="1" key="1">
    <citation type="submission" date="2020-11" db="EMBL/GenBank/DDBJ databases">
        <authorList>
            <person name="Koelle M."/>
            <person name="Horta M.A.C."/>
            <person name="Nowrousian M."/>
            <person name="Ohm R.A."/>
            <person name="Benz P."/>
            <person name="Pilgard A."/>
        </authorList>
    </citation>
    <scope>NUCLEOTIDE SEQUENCE</scope>
    <source>
        <strain evidence="1">FPRL280</strain>
    </source>
</reference>
<organism evidence="1 2">
    <name type="scientific">Rhodonia placenta</name>
    <dbReference type="NCBI Taxonomy" id="104341"/>
    <lineage>
        <taxon>Eukaryota</taxon>
        <taxon>Fungi</taxon>
        <taxon>Dikarya</taxon>
        <taxon>Basidiomycota</taxon>
        <taxon>Agaricomycotina</taxon>
        <taxon>Agaricomycetes</taxon>
        <taxon>Polyporales</taxon>
        <taxon>Adustoporiaceae</taxon>
        <taxon>Rhodonia</taxon>
    </lineage>
</organism>
<sequence>MLDFTIIPEFRWDEIHGTTESIWIMTPLLDLQPLPLSAPYNKEFESTYSSTIHMFNEIQTQVFQADNNVYVNAPTGSGNTICAEVSLLRLWNMRDQHRAICIELYQEMVHLHVVKWRAKFSNLQGGKQIWDVLWHQRRNVQTIGLLIADEIHLVGGEVVPTYEIVISRMWYVLVQKELKARIVACSTFFTQHKSLWRVDG</sequence>
<dbReference type="AlphaFoldDB" id="A0A8H7NU93"/>